<dbReference type="InterPro" id="IPR051012">
    <property type="entry name" value="CellSynth/LPSAsmb/PSIAsmb"/>
</dbReference>
<feature type="repeat" description="TPR" evidence="3">
    <location>
        <begin position="254"/>
        <end position="287"/>
    </location>
</feature>
<evidence type="ECO:0000313" key="5">
    <source>
        <dbReference type="Proteomes" id="UP001221217"/>
    </source>
</evidence>
<keyword evidence="2 3" id="KW-0802">TPR repeat</keyword>
<comment type="caution">
    <text evidence="4">The sequence shown here is derived from an EMBL/GenBank/DDBJ whole genome shotgun (WGS) entry which is preliminary data.</text>
</comment>
<proteinExistence type="predicted"/>
<reference evidence="4 5" key="1">
    <citation type="submission" date="2022-12" db="EMBL/GenBank/DDBJ databases">
        <title>Metagenome assembled genome from gulf of manar.</title>
        <authorList>
            <person name="Kohli P."/>
            <person name="Pk S."/>
            <person name="Venkata Ramana C."/>
            <person name="Sasikala C."/>
        </authorList>
    </citation>
    <scope>NUCLEOTIDE SEQUENCE [LARGE SCALE GENOMIC DNA]</scope>
    <source>
        <strain evidence="4">JB008</strain>
    </source>
</reference>
<dbReference type="InterPro" id="IPR019734">
    <property type="entry name" value="TPR_rpt"/>
</dbReference>
<gene>
    <name evidence="4" type="ORF">PQJ61_08075</name>
</gene>
<feature type="repeat" description="TPR" evidence="3">
    <location>
        <begin position="322"/>
        <end position="355"/>
    </location>
</feature>
<name>A0AAJ1IEY7_9SPIO</name>
<evidence type="ECO:0000256" key="2">
    <source>
        <dbReference type="ARBA" id="ARBA00022803"/>
    </source>
</evidence>
<evidence type="ECO:0000256" key="3">
    <source>
        <dbReference type="PROSITE-ProRule" id="PRU00339"/>
    </source>
</evidence>
<dbReference type="Gene3D" id="1.25.40.10">
    <property type="entry name" value="Tetratricopeptide repeat domain"/>
    <property type="match status" value="2"/>
</dbReference>
<organism evidence="4 5">
    <name type="scientific">Candidatus Thalassospirochaeta sargassi</name>
    <dbReference type="NCBI Taxonomy" id="3119039"/>
    <lineage>
        <taxon>Bacteria</taxon>
        <taxon>Pseudomonadati</taxon>
        <taxon>Spirochaetota</taxon>
        <taxon>Spirochaetia</taxon>
        <taxon>Spirochaetales</taxon>
        <taxon>Spirochaetaceae</taxon>
        <taxon>Candidatus Thalassospirochaeta</taxon>
    </lineage>
</organism>
<dbReference type="Pfam" id="PF13432">
    <property type="entry name" value="TPR_16"/>
    <property type="match status" value="1"/>
</dbReference>
<dbReference type="Pfam" id="PF04733">
    <property type="entry name" value="Coatomer_E"/>
    <property type="match status" value="1"/>
</dbReference>
<dbReference type="InterPro" id="IPR011990">
    <property type="entry name" value="TPR-like_helical_dom_sf"/>
</dbReference>
<dbReference type="Proteomes" id="UP001221217">
    <property type="component" value="Unassembled WGS sequence"/>
</dbReference>
<sequence>MKQIDPLKNIVYISLPEKMNSYDLLPIDPAVLLPIEIDPDNGLADISNLSWEMIIAAILKIFAYNPHHENIDYLRELTFAVRPDIVEEMTTAAIAKAGEKEFDIAEEVFRALINLTHGEMTSLLNLSLLYEERADSYAAVGKNDLVEEYNEKAFDTYKKLLEAAPESADAHFNFGMFYLKRNNFVKAYEHLDFFVKNSGDTKKKKKVKEVLEQLDSKKDTDDLFYSAYDAIRMGRENEAIEKILRFLKSEPEVWNAWFLLGWAYRKIEKYSEGAEAFKKALSLGSDQLDLFNELAICLMELDRLEESREYLLTALKAEPENIKILSNLGILSLKADNPEAAENYFRSVLKIAPDDKIAAEYLAKLG</sequence>
<dbReference type="EMBL" id="JAQQAL010000016">
    <property type="protein sequence ID" value="MDC7226707.1"/>
    <property type="molecule type" value="Genomic_DNA"/>
</dbReference>
<accession>A0AAJ1IEY7</accession>
<dbReference type="PROSITE" id="PS50005">
    <property type="entry name" value="TPR"/>
    <property type="match status" value="2"/>
</dbReference>
<dbReference type="SMART" id="SM00028">
    <property type="entry name" value="TPR"/>
    <property type="match status" value="4"/>
</dbReference>
<dbReference type="SUPFAM" id="SSF48452">
    <property type="entry name" value="TPR-like"/>
    <property type="match status" value="2"/>
</dbReference>
<dbReference type="PANTHER" id="PTHR45586">
    <property type="entry name" value="TPR REPEAT-CONTAINING PROTEIN PA4667"/>
    <property type="match status" value="1"/>
</dbReference>
<evidence type="ECO:0000256" key="1">
    <source>
        <dbReference type="ARBA" id="ARBA00022737"/>
    </source>
</evidence>
<protein>
    <submittedName>
        <fullName evidence="4">Tetratricopeptide repeat protein</fullName>
    </submittedName>
</protein>
<dbReference type="PANTHER" id="PTHR45586:SF1">
    <property type="entry name" value="LIPOPOLYSACCHARIDE ASSEMBLY PROTEIN B"/>
    <property type="match status" value="1"/>
</dbReference>
<evidence type="ECO:0000313" key="4">
    <source>
        <dbReference type="EMBL" id="MDC7226707.1"/>
    </source>
</evidence>
<dbReference type="AlphaFoldDB" id="A0AAJ1IEY7"/>
<keyword evidence="1" id="KW-0677">Repeat</keyword>